<gene>
    <name evidence="2" type="primary">LOC115229760</name>
</gene>
<dbReference type="RefSeq" id="XP_029655920.1">
    <property type="nucleotide sequence ID" value="XM_029800060.1"/>
</dbReference>
<proteinExistence type="predicted"/>
<accession>A0A6P7U107</accession>
<protein>
    <submittedName>
        <fullName evidence="2">Uncharacterized protein LOC115229760</fullName>
    </submittedName>
</protein>
<dbReference type="PANTHER" id="PTHR35450">
    <property type="entry name" value="REVERSE TRANSCRIPTASE DOMAIN-CONTAINING PROTEIN"/>
    <property type="match status" value="1"/>
</dbReference>
<dbReference type="PANTHER" id="PTHR35450:SF2">
    <property type="entry name" value="REVERSE TRANSCRIPTASE DOMAIN-CONTAINING PROTEIN"/>
    <property type="match status" value="1"/>
</dbReference>
<dbReference type="Proteomes" id="UP000515154">
    <property type="component" value="Unplaced"/>
</dbReference>
<dbReference type="KEGG" id="osn:115229760"/>
<keyword evidence="1" id="KW-1185">Reference proteome</keyword>
<organism evidence="1 2">
    <name type="scientific">Octopus sinensis</name>
    <name type="common">East Asian common octopus</name>
    <dbReference type="NCBI Taxonomy" id="2607531"/>
    <lineage>
        <taxon>Eukaryota</taxon>
        <taxon>Metazoa</taxon>
        <taxon>Spiralia</taxon>
        <taxon>Lophotrochozoa</taxon>
        <taxon>Mollusca</taxon>
        <taxon>Cephalopoda</taxon>
        <taxon>Coleoidea</taxon>
        <taxon>Octopodiformes</taxon>
        <taxon>Octopoda</taxon>
        <taxon>Incirrata</taxon>
        <taxon>Octopodidae</taxon>
        <taxon>Octopus</taxon>
    </lineage>
</organism>
<name>A0A6P7U107_9MOLL</name>
<dbReference type="AlphaFoldDB" id="A0A6P7U107"/>
<sequence>MPRGGWPLTVDYFNLKFGKKKSISELKRLIASFRNNASVRDNARNDASSNDKGGTNLTLYTKCYEELLIQIEENSSIPFEERMPTPKVPAQYINHLVIDLINRALIQYTSDNPPKSINDISTLIYSSQCTYHRITKKEFSPSNWVDNVKRKIESLTENESIITKFFTSTVSDEEKKKATDILCSFNYKKLKSGEFERISTAINDKIKILMKKVNISDSRRQFRKDNRNFELYRKSFYRRLNSTIQHNECIDTDRCLKFWTNVWKKRDISEYQLGVNRRVTGAEYHEPDVNDTFILNIIEFLPNWKAPGCDGVYNFFIKKLDSLHKFLFDEIRNIITGSSQPQSWFYTGITYLIPKKDNSTEAGDFRPITCMPCLYKLVTKCVDEKIAEYVEVYDLISECQLGTKRHCQGAKEQALINCCVNRSHEYNYFLHG</sequence>
<reference evidence="2" key="1">
    <citation type="submission" date="2025-08" db="UniProtKB">
        <authorList>
            <consortium name="RefSeq"/>
        </authorList>
    </citation>
    <scope>IDENTIFICATION</scope>
</reference>
<evidence type="ECO:0000313" key="2">
    <source>
        <dbReference type="RefSeq" id="XP_029655920.1"/>
    </source>
</evidence>
<evidence type="ECO:0000313" key="1">
    <source>
        <dbReference type="Proteomes" id="UP000515154"/>
    </source>
</evidence>